<feature type="compositionally biased region" description="Basic and acidic residues" evidence="1">
    <location>
        <begin position="227"/>
        <end position="237"/>
    </location>
</feature>
<organism evidence="2">
    <name type="scientific">uncultured Solirubrobacteraceae bacterium</name>
    <dbReference type="NCBI Taxonomy" id="1162706"/>
    <lineage>
        <taxon>Bacteria</taxon>
        <taxon>Bacillati</taxon>
        <taxon>Actinomycetota</taxon>
        <taxon>Thermoleophilia</taxon>
        <taxon>Solirubrobacterales</taxon>
        <taxon>Solirubrobacteraceae</taxon>
        <taxon>environmental samples</taxon>
    </lineage>
</organism>
<protein>
    <submittedName>
        <fullName evidence="2">Uncharacterized protein</fullName>
    </submittedName>
</protein>
<feature type="compositionally biased region" description="Basic residues" evidence="1">
    <location>
        <begin position="216"/>
        <end position="226"/>
    </location>
</feature>
<feature type="non-terminal residue" evidence="2">
    <location>
        <position position="1"/>
    </location>
</feature>
<feature type="compositionally biased region" description="Basic residues" evidence="1">
    <location>
        <begin position="109"/>
        <end position="126"/>
    </location>
</feature>
<feature type="compositionally biased region" description="Low complexity" evidence="1">
    <location>
        <begin position="63"/>
        <end position="87"/>
    </location>
</feature>
<evidence type="ECO:0000313" key="2">
    <source>
        <dbReference type="EMBL" id="CAA9473718.1"/>
    </source>
</evidence>
<reference evidence="2" key="1">
    <citation type="submission" date="2020-02" db="EMBL/GenBank/DDBJ databases">
        <authorList>
            <person name="Meier V. D."/>
        </authorList>
    </citation>
    <scope>NUCLEOTIDE SEQUENCE</scope>
    <source>
        <strain evidence="2">AVDCRST_MAG53</strain>
    </source>
</reference>
<evidence type="ECO:0000256" key="1">
    <source>
        <dbReference type="SAM" id="MobiDB-lite"/>
    </source>
</evidence>
<sequence length="416" mass="44200">AASLGAGPHRPRRRAGGGRGRGARVLAGGRRGAARRRRRLRLLHPGADLAGGGLPRSAGVALSRRNAAGAGRPRAPRRVPAAAPARAGRSRRRPAPRRGGRRGAVAAAHARRPATRSRRASARHRRGPGDPLVAGLGAGRHARRGHPGGADGADRPRARWPHAARAALVVAARLRRGGRRRRRRALPHSRRARPAVQPLHPGAGAGPHRGADPRRAGRRGRRRGLRRGREPPHDRGQRLRRRLRPDQTRRRLRQPARALLRRRAAPGARPRARPPALRRRPARAALRAAGRAVRDARRGAPDGGVQTRAQPGGHGHPPPGGRPDAARAGPLAVARGSRGDDDLQPALPARRGARGQLRPAAHRCPEVVHRLQAPRDGPQRQRARPAGAEPVAVRHPPDAAGTDRGGGGVGARGATL</sequence>
<feature type="compositionally biased region" description="Basic residues" evidence="1">
    <location>
        <begin position="88"/>
        <end position="101"/>
    </location>
</feature>
<feature type="region of interest" description="Disordered" evidence="1">
    <location>
        <begin position="1"/>
        <end position="159"/>
    </location>
</feature>
<feature type="compositionally biased region" description="Basic residues" evidence="1">
    <location>
        <begin position="250"/>
        <end position="282"/>
    </location>
</feature>
<feature type="compositionally biased region" description="Basic residues" evidence="1">
    <location>
        <begin position="32"/>
        <end position="42"/>
    </location>
</feature>
<feature type="compositionally biased region" description="Basic residues" evidence="1">
    <location>
        <begin position="173"/>
        <end position="193"/>
    </location>
</feature>
<accession>A0A6J4RKU6</accession>
<proteinExistence type="predicted"/>
<dbReference type="EMBL" id="CADCVR010000005">
    <property type="protein sequence ID" value="CAA9473718.1"/>
    <property type="molecule type" value="Genomic_DNA"/>
</dbReference>
<feature type="region of interest" description="Disordered" evidence="1">
    <location>
        <begin position="171"/>
        <end position="416"/>
    </location>
</feature>
<feature type="non-terminal residue" evidence="2">
    <location>
        <position position="416"/>
    </location>
</feature>
<feature type="compositionally biased region" description="Gly residues" evidence="1">
    <location>
        <begin position="403"/>
        <end position="416"/>
    </location>
</feature>
<gene>
    <name evidence="2" type="ORF">AVDCRST_MAG53-117</name>
</gene>
<feature type="compositionally biased region" description="Low complexity" evidence="1">
    <location>
        <begin position="194"/>
        <end position="208"/>
    </location>
</feature>
<dbReference type="AlphaFoldDB" id="A0A6J4RKU6"/>
<name>A0A6J4RKU6_9ACTN</name>